<dbReference type="Gene3D" id="3.40.30.10">
    <property type="entry name" value="Glutaredoxin"/>
    <property type="match status" value="1"/>
</dbReference>
<proteinExistence type="predicted"/>
<feature type="domain" description="ERV/ALR sulfhydryl oxidase" evidence="10">
    <location>
        <begin position="368"/>
        <end position="493"/>
    </location>
</feature>
<comment type="cofactor">
    <cofactor evidence="1 8">
        <name>FAD</name>
        <dbReference type="ChEBI" id="CHEBI:57692"/>
    </cofactor>
</comment>
<dbReference type="AlphaFoldDB" id="A0ABD3MIT6"/>
<dbReference type="PANTHER" id="PTHR22897">
    <property type="entry name" value="QUIESCIN Q6-RELATED SULFHYDRYL OXIDASE"/>
    <property type="match status" value="1"/>
</dbReference>
<dbReference type="SUPFAM" id="SSF52833">
    <property type="entry name" value="Thioredoxin-like"/>
    <property type="match status" value="1"/>
</dbReference>
<name>A0ABD3MIT6_9STRA</name>
<evidence type="ECO:0000256" key="1">
    <source>
        <dbReference type="ARBA" id="ARBA00001974"/>
    </source>
</evidence>
<organism evidence="11 12">
    <name type="scientific">Stephanodiscus triporus</name>
    <dbReference type="NCBI Taxonomy" id="2934178"/>
    <lineage>
        <taxon>Eukaryota</taxon>
        <taxon>Sar</taxon>
        <taxon>Stramenopiles</taxon>
        <taxon>Ochrophyta</taxon>
        <taxon>Bacillariophyta</taxon>
        <taxon>Coscinodiscophyceae</taxon>
        <taxon>Thalassiosirophycidae</taxon>
        <taxon>Stephanodiscales</taxon>
        <taxon>Stephanodiscaceae</taxon>
        <taxon>Stephanodiscus</taxon>
    </lineage>
</organism>
<evidence type="ECO:0000313" key="12">
    <source>
        <dbReference type="Proteomes" id="UP001530315"/>
    </source>
</evidence>
<dbReference type="InterPro" id="IPR036249">
    <property type="entry name" value="Thioredoxin-like_sf"/>
</dbReference>
<feature type="region of interest" description="Disordered" evidence="9">
    <location>
        <begin position="608"/>
        <end position="637"/>
    </location>
</feature>
<evidence type="ECO:0000256" key="2">
    <source>
        <dbReference type="ARBA" id="ARBA00022630"/>
    </source>
</evidence>
<evidence type="ECO:0000256" key="3">
    <source>
        <dbReference type="ARBA" id="ARBA00022729"/>
    </source>
</evidence>
<evidence type="ECO:0000256" key="7">
    <source>
        <dbReference type="ARBA" id="ARBA00023180"/>
    </source>
</evidence>
<evidence type="ECO:0000256" key="8">
    <source>
        <dbReference type="RuleBase" id="RU371123"/>
    </source>
</evidence>
<keyword evidence="2 8" id="KW-0285">Flavoprotein</keyword>
<evidence type="ECO:0000256" key="5">
    <source>
        <dbReference type="ARBA" id="ARBA00023002"/>
    </source>
</evidence>
<keyword evidence="8" id="KW-0812">Transmembrane</keyword>
<evidence type="ECO:0000256" key="6">
    <source>
        <dbReference type="ARBA" id="ARBA00023157"/>
    </source>
</evidence>
<gene>
    <name evidence="11" type="ORF">ACHAW5_000050</name>
</gene>
<dbReference type="Proteomes" id="UP001530315">
    <property type="component" value="Unassembled WGS sequence"/>
</dbReference>
<keyword evidence="7" id="KW-0325">Glycoprotein</keyword>
<feature type="compositionally biased region" description="Basic and acidic residues" evidence="9">
    <location>
        <begin position="1"/>
        <end position="10"/>
    </location>
</feature>
<dbReference type="GO" id="GO:0016972">
    <property type="term" value="F:thiol oxidase activity"/>
    <property type="evidence" value="ECO:0007669"/>
    <property type="project" value="UniProtKB-EC"/>
</dbReference>
<keyword evidence="8" id="KW-1133">Transmembrane helix</keyword>
<feature type="region of interest" description="Disordered" evidence="9">
    <location>
        <begin position="659"/>
        <end position="699"/>
    </location>
</feature>
<sequence length="699" mass="80143">MKAKRPKEQKQNLLAQQEQFERQLFPRATKPRKSQQQQPQHPQQQQLLHDQSKPENRERFDRQRINERLISSIDESGRPINFLYNTKQSHPIIEYLPTEDESASLTPSFVLEVTWPRIIQFYHPSSPHCQSLQPVYVGLARGIKRRSSRMPVEFHAVNCGVYREVCENGFHVRSVPKIIGLKSGRIDGKEITLPGSTDSAIGSKKDISTDVELKVEYLAQVMGIPLDAVKGTNAEALFVKQGVRDSDAYENSPVIHLHGRPSSASSNMHIPLSEQVFHDAMASLIATLTSSLYSQYTPGSPLPPDTSRALSEFIDLIRWTYPPESKVHDLAEDLRMDYANAITSEEGLRKVISRHVDLEADTTWSTRCGADANEGYACGLWSLLHILSIGVAERHTSVVGVSERVSVIYAGQVMRTFIDKFFVGCSSCRDLWIQLYDELALHGTDNVDKSDEWRSLAIWIWEIHNKVTVHRDRSAGKVHYYKQQRMVPSSSLWPTKEECPKCWQSLTDDTGIVMNMDSYDRNQLFNHLKKTYWPGGVHNNRLIVLDRWNKAKRALNTKNLRARMAAHDLSIPILIIHILLICLIIRVLNPIFCGRTCRCCGRSRFTHRGKRKKRPAGRSNPNEYSLESDKSGWKRHSHHSADYGFSLKSRPRHTMQNLEQLAQKRYDNRTEEFRHSTTKMSHSGHMRERDAIQDQDLRA</sequence>
<dbReference type="PANTHER" id="PTHR22897:SF8">
    <property type="entry name" value="SULFHYDRYL OXIDASE"/>
    <property type="match status" value="1"/>
</dbReference>
<dbReference type="InterPro" id="IPR039798">
    <property type="entry name" value="Sulfhydryl_oxidase"/>
</dbReference>
<feature type="compositionally biased region" description="Basic and acidic residues" evidence="9">
    <location>
        <begin position="662"/>
        <end position="675"/>
    </location>
</feature>
<evidence type="ECO:0000256" key="9">
    <source>
        <dbReference type="SAM" id="MobiDB-lite"/>
    </source>
</evidence>
<feature type="region of interest" description="Disordered" evidence="9">
    <location>
        <begin position="1"/>
        <end position="63"/>
    </location>
</feature>
<dbReference type="InterPro" id="IPR036774">
    <property type="entry name" value="ERV/ALR_sulphydryl_oxid_sf"/>
</dbReference>
<keyword evidence="3" id="KW-0732">Signal</keyword>
<dbReference type="PROSITE" id="PS51324">
    <property type="entry name" value="ERV_ALR"/>
    <property type="match status" value="1"/>
</dbReference>
<comment type="catalytic activity">
    <reaction evidence="8">
        <text>2 R'C(R)SH + O2 = R'C(R)S-S(R)CR' + H2O2</text>
        <dbReference type="Rhea" id="RHEA:17357"/>
        <dbReference type="ChEBI" id="CHEBI:15379"/>
        <dbReference type="ChEBI" id="CHEBI:16240"/>
        <dbReference type="ChEBI" id="CHEBI:16520"/>
        <dbReference type="ChEBI" id="CHEBI:17412"/>
        <dbReference type="EC" id="1.8.3.2"/>
    </reaction>
</comment>
<dbReference type="Pfam" id="PF00085">
    <property type="entry name" value="Thioredoxin"/>
    <property type="match status" value="1"/>
</dbReference>
<dbReference type="SUPFAM" id="SSF69000">
    <property type="entry name" value="FAD-dependent thiol oxidase"/>
    <property type="match status" value="1"/>
</dbReference>
<keyword evidence="8" id="KW-0472">Membrane</keyword>
<keyword evidence="12" id="KW-1185">Reference proteome</keyword>
<feature type="compositionally biased region" description="Low complexity" evidence="9">
    <location>
        <begin position="35"/>
        <end position="49"/>
    </location>
</feature>
<dbReference type="CDD" id="cd02961">
    <property type="entry name" value="PDI_a_family"/>
    <property type="match status" value="1"/>
</dbReference>
<dbReference type="EMBL" id="JALLAZ020001785">
    <property type="protein sequence ID" value="KAL3764011.1"/>
    <property type="molecule type" value="Genomic_DNA"/>
</dbReference>
<evidence type="ECO:0000256" key="4">
    <source>
        <dbReference type="ARBA" id="ARBA00022827"/>
    </source>
</evidence>
<protein>
    <recommendedName>
        <fullName evidence="8">Sulfhydryl oxidase</fullName>
        <ecNumber evidence="8">1.8.3.2</ecNumber>
    </recommendedName>
</protein>
<evidence type="ECO:0000313" key="11">
    <source>
        <dbReference type="EMBL" id="KAL3764011.1"/>
    </source>
</evidence>
<dbReference type="Gene3D" id="1.20.120.310">
    <property type="entry name" value="ERV/ALR sulfhydryl oxidase domain"/>
    <property type="match status" value="1"/>
</dbReference>
<dbReference type="InterPro" id="IPR017905">
    <property type="entry name" value="ERV/ALR_sulphydryl_oxidase"/>
</dbReference>
<dbReference type="EC" id="1.8.3.2" evidence="8"/>
<keyword evidence="6" id="KW-1015">Disulfide bond</keyword>
<reference evidence="11 12" key="1">
    <citation type="submission" date="2024-10" db="EMBL/GenBank/DDBJ databases">
        <title>Updated reference genomes for cyclostephanoid diatoms.</title>
        <authorList>
            <person name="Roberts W.R."/>
            <person name="Alverson A.J."/>
        </authorList>
    </citation>
    <scope>NUCLEOTIDE SEQUENCE [LARGE SCALE GENOMIC DNA]</scope>
    <source>
        <strain evidence="11 12">AJA276-08</strain>
    </source>
</reference>
<evidence type="ECO:0000259" key="10">
    <source>
        <dbReference type="PROSITE" id="PS51324"/>
    </source>
</evidence>
<feature type="transmembrane region" description="Helical" evidence="8">
    <location>
        <begin position="569"/>
        <end position="588"/>
    </location>
</feature>
<comment type="caution">
    <text evidence="11">The sequence shown here is derived from an EMBL/GenBank/DDBJ whole genome shotgun (WGS) entry which is preliminary data.</text>
</comment>
<feature type="compositionally biased region" description="Basic and acidic residues" evidence="9">
    <location>
        <begin position="685"/>
        <end position="699"/>
    </location>
</feature>
<keyword evidence="4 8" id="KW-0274">FAD</keyword>
<feature type="compositionally biased region" description="Basic and acidic residues" evidence="9">
    <location>
        <begin position="50"/>
        <end position="63"/>
    </location>
</feature>
<keyword evidence="5 8" id="KW-0560">Oxidoreductase</keyword>
<accession>A0ABD3MIT6</accession>
<dbReference type="InterPro" id="IPR013766">
    <property type="entry name" value="Thioredoxin_domain"/>
</dbReference>